<dbReference type="GO" id="GO:0016757">
    <property type="term" value="F:glycosyltransferase activity"/>
    <property type="evidence" value="ECO:0007669"/>
    <property type="project" value="UniProtKB-KW"/>
</dbReference>
<accession>A0A1H3TK39</accession>
<dbReference type="InterPro" id="IPR038731">
    <property type="entry name" value="RgtA/B/C-like"/>
</dbReference>
<feature type="domain" description="Glycosyltransferase RgtA/B/C/D-like" evidence="2">
    <location>
        <begin position="70"/>
        <end position="234"/>
    </location>
</feature>
<evidence type="ECO:0000259" key="2">
    <source>
        <dbReference type="Pfam" id="PF13231"/>
    </source>
</evidence>
<feature type="transmembrane region" description="Helical" evidence="1">
    <location>
        <begin position="23"/>
        <end position="42"/>
    </location>
</feature>
<feature type="transmembrane region" description="Helical" evidence="1">
    <location>
        <begin position="174"/>
        <end position="205"/>
    </location>
</feature>
<organism evidence="3 4">
    <name type="scientific">Saccharopolyspora shandongensis</name>
    <dbReference type="NCBI Taxonomy" id="418495"/>
    <lineage>
        <taxon>Bacteria</taxon>
        <taxon>Bacillati</taxon>
        <taxon>Actinomycetota</taxon>
        <taxon>Actinomycetes</taxon>
        <taxon>Pseudonocardiales</taxon>
        <taxon>Pseudonocardiaceae</taxon>
        <taxon>Saccharopolyspora</taxon>
    </lineage>
</organism>
<dbReference type="RefSeq" id="WP_177227021.1">
    <property type="nucleotide sequence ID" value="NZ_FNOK01000085.1"/>
</dbReference>
<reference evidence="4" key="1">
    <citation type="submission" date="2016-10" db="EMBL/GenBank/DDBJ databases">
        <authorList>
            <person name="Varghese N."/>
            <person name="Submissions S."/>
        </authorList>
    </citation>
    <scope>NUCLEOTIDE SEQUENCE [LARGE SCALE GENOMIC DNA]</scope>
    <source>
        <strain evidence="4">CGMCC 4.3530</strain>
    </source>
</reference>
<feature type="transmembrane region" description="Helical" evidence="1">
    <location>
        <begin position="289"/>
        <end position="308"/>
    </location>
</feature>
<sequence>MSASSSTAAAATTDRIPRVLPPFARSAVPVIAASTLALLLALTTRYDYVTDELYFLAAGKFYPAWGYMDQQPLVPLLAAFLDRAFPGSLLVFRLLPAVATALGAIVAALMTRELGGNRRAQVLAAAAYPLSPWIVLNGHWLTASTMELLQWTTILWLLARWTRLKHGGVDRDRLLLGIGLITALAVQTKFQVLVLIAALLVSIAITGPRSLFARPALWLAAAIPLATAIPTLWWQARHGWPALAMGIAVNNENDRLLMAPTALFYAGLLVGAGCCCYGAFRLLRAPELLPFRFLGWAAIAVFLFFLAAGGRPNYVAGLFGLLFAAAATGLQRRPGMLLWPAYLLSAVLPLSLLPVYPLGFLARHPELPSYVRLYETGWPGLTEAVARAYRALPAEQQRRTAIVAENYYLAGALDVLGRKAGLPRAYSPHRGYWFFGAPPETADTVLYVGSRNRPSVHFGRSRELGEVETGLVNVAQGNTITLYQDPLQPWPALWPRIRTI</sequence>
<keyword evidence="1" id="KW-0812">Transmembrane</keyword>
<evidence type="ECO:0000313" key="3">
    <source>
        <dbReference type="EMBL" id="SDZ50480.1"/>
    </source>
</evidence>
<proteinExistence type="predicted"/>
<protein>
    <submittedName>
        <fullName evidence="3">Dolichyl-phosphate-mannose-protein mannosyltransferase</fullName>
    </submittedName>
</protein>
<dbReference type="AlphaFoldDB" id="A0A1H3TK39"/>
<evidence type="ECO:0000256" key="1">
    <source>
        <dbReference type="SAM" id="Phobius"/>
    </source>
</evidence>
<feature type="transmembrane region" description="Helical" evidence="1">
    <location>
        <begin position="314"/>
        <end position="330"/>
    </location>
</feature>
<dbReference type="STRING" id="418495.SAMN05216215_108518"/>
<gene>
    <name evidence="3" type="ORF">SAMN05216215_108518</name>
</gene>
<keyword evidence="1" id="KW-0472">Membrane</keyword>
<keyword evidence="1" id="KW-1133">Transmembrane helix</keyword>
<keyword evidence="3" id="KW-0808">Transferase</keyword>
<keyword evidence="3" id="KW-0328">Glycosyltransferase</keyword>
<keyword evidence="4" id="KW-1185">Reference proteome</keyword>
<evidence type="ECO:0000313" key="4">
    <source>
        <dbReference type="Proteomes" id="UP000199529"/>
    </source>
</evidence>
<name>A0A1H3TK39_9PSEU</name>
<dbReference type="Pfam" id="PF13231">
    <property type="entry name" value="PMT_2"/>
    <property type="match status" value="1"/>
</dbReference>
<feature type="transmembrane region" description="Helical" evidence="1">
    <location>
        <begin position="256"/>
        <end position="280"/>
    </location>
</feature>
<dbReference type="EMBL" id="FNOK01000085">
    <property type="protein sequence ID" value="SDZ50480.1"/>
    <property type="molecule type" value="Genomic_DNA"/>
</dbReference>
<feature type="transmembrane region" description="Helical" evidence="1">
    <location>
        <begin position="342"/>
        <end position="362"/>
    </location>
</feature>
<feature type="transmembrane region" description="Helical" evidence="1">
    <location>
        <begin position="122"/>
        <end position="141"/>
    </location>
</feature>
<feature type="transmembrane region" description="Helical" evidence="1">
    <location>
        <begin position="217"/>
        <end position="236"/>
    </location>
</feature>
<dbReference type="Proteomes" id="UP000199529">
    <property type="component" value="Unassembled WGS sequence"/>
</dbReference>
<feature type="transmembrane region" description="Helical" evidence="1">
    <location>
        <begin position="90"/>
        <end position="110"/>
    </location>
</feature>